<comment type="caution">
    <text evidence="2">The sequence shown here is derived from an EMBL/GenBank/DDBJ whole genome shotgun (WGS) entry which is preliminary data.</text>
</comment>
<protein>
    <submittedName>
        <fullName evidence="2">Uncharacterized protein</fullName>
    </submittedName>
</protein>
<dbReference type="AlphaFoldDB" id="A0A1W1WZ57"/>
<evidence type="ECO:0000313" key="2">
    <source>
        <dbReference type="EMBL" id="PAK21728.1"/>
    </source>
</evidence>
<sequence length="117" mass="13667">MNFVEHEFYSKGSIALVNEKDIKLLKTMYESVSREWAKKKITKTFVLELIKYATLKGFDDLQLAINSENLSNNLKYLLNIPVSKEEIDQFYRTNSDDVKGVVSYYKKQLEKDVQSSK</sequence>
<dbReference type="Proteomes" id="UP000216943">
    <property type="component" value="Unassembled WGS sequence"/>
</dbReference>
<reference evidence="2" key="1">
    <citation type="submission" date="2017-08" db="EMBL/GenBank/DDBJ databases">
        <authorList>
            <person name="de Groot N.N."/>
        </authorList>
    </citation>
    <scope>NUCLEOTIDE SEQUENCE [LARGE SCALE GENOMIC DNA]</scope>
    <source>
        <strain evidence="2">723</strain>
    </source>
</reference>
<keyword evidence="4" id="KW-1185">Reference proteome</keyword>
<dbReference type="STRING" id="33922.SAMN02745179_00363"/>
<dbReference type="OrthoDB" id="9867507at2"/>
<gene>
    <name evidence="1" type="ORF">CJF60_04445</name>
    <name evidence="2" type="ORF">CJJ23_00070</name>
</gene>
<evidence type="ECO:0000313" key="3">
    <source>
        <dbReference type="Proteomes" id="UP000216943"/>
    </source>
</evidence>
<name>A0A1W1WZ57_9BACT</name>
<dbReference type="EMBL" id="NQNY01000001">
    <property type="protein sequence ID" value="PAK21728.1"/>
    <property type="molecule type" value="Genomic_DNA"/>
</dbReference>
<dbReference type="EMBL" id="NQMN01000002">
    <property type="protein sequence ID" value="PAF54956.1"/>
    <property type="molecule type" value="Genomic_DNA"/>
</dbReference>
<accession>A0A1W1WZ57</accession>
<evidence type="ECO:0000313" key="4">
    <source>
        <dbReference type="Proteomes" id="UP000217033"/>
    </source>
</evidence>
<proteinExistence type="predicted"/>
<reference evidence="3 4" key="2">
    <citation type="submission" date="2017-08" db="EMBL/GenBank/DDBJ databases">
        <authorList>
            <person name="Alvarez-Ponce D."/>
            <person name="Weitzman C.L."/>
            <person name="Tillett R.L."/>
            <person name="Sandmeier F.C."/>
            <person name="Tracy C.R."/>
        </authorList>
    </citation>
    <scope>NUCLEOTIDE SEQUENCE [LARGE SCALE GENOMIC DNA]</scope>
    <source>
        <strain evidence="3">723</strain>
        <strain evidence="1 4">PS6</strain>
    </source>
</reference>
<organism evidence="2 3">
    <name type="scientific">Mycoplasmopsis agassizii</name>
    <dbReference type="NCBI Taxonomy" id="33922"/>
    <lineage>
        <taxon>Bacteria</taxon>
        <taxon>Bacillati</taxon>
        <taxon>Mycoplasmatota</taxon>
        <taxon>Mycoplasmoidales</taxon>
        <taxon>Metamycoplasmataceae</taxon>
        <taxon>Mycoplasmopsis</taxon>
    </lineage>
</organism>
<evidence type="ECO:0000313" key="1">
    <source>
        <dbReference type="EMBL" id="PAF54956.1"/>
    </source>
</evidence>
<dbReference type="Proteomes" id="UP000217033">
    <property type="component" value="Unassembled WGS sequence"/>
</dbReference>
<dbReference type="RefSeq" id="WP_084232145.1">
    <property type="nucleotide sequence ID" value="NZ_CP166874.1"/>
</dbReference>